<evidence type="ECO:0000313" key="2">
    <source>
        <dbReference type="EMBL" id="OLQ12542.1"/>
    </source>
</evidence>
<comment type="caution">
    <text evidence="2">The sequence shown here is derived from an EMBL/GenBank/DDBJ whole genome shotgun (WGS) entry which is preliminary data.</text>
</comment>
<evidence type="ECO:0000256" key="1">
    <source>
        <dbReference type="SAM" id="MobiDB-lite"/>
    </source>
</evidence>
<dbReference type="OrthoDB" id="2322999at2759"/>
<dbReference type="Proteomes" id="UP000186817">
    <property type="component" value="Unassembled WGS sequence"/>
</dbReference>
<feature type="region of interest" description="Disordered" evidence="1">
    <location>
        <begin position="1"/>
        <end position="25"/>
    </location>
</feature>
<reference evidence="2 3" key="1">
    <citation type="submission" date="2016-02" db="EMBL/GenBank/DDBJ databases">
        <title>Genome analysis of coral dinoflagellate symbionts highlights evolutionary adaptations to a symbiotic lifestyle.</title>
        <authorList>
            <person name="Aranda M."/>
            <person name="Li Y."/>
            <person name="Liew Y.J."/>
            <person name="Baumgarten S."/>
            <person name="Simakov O."/>
            <person name="Wilson M."/>
            <person name="Piel J."/>
            <person name="Ashoor H."/>
            <person name="Bougouffa S."/>
            <person name="Bajic V.B."/>
            <person name="Ryu T."/>
            <person name="Ravasi T."/>
            <person name="Bayer T."/>
            <person name="Micklem G."/>
            <person name="Kim H."/>
            <person name="Bhak J."/>
            <person name="Lajeunesse T.C."/>
            <person name="Voolstra C.R."/>
        </authorList>
    </citation>
    <scope>NUCLEOTIDE SEQUENCE [LARGE SCALE GENOMIC DNA]</scope>
    <source>
        <strain evidence="2 3">CCMP2467</strain>
    </source>
</reference>
<sequence length="840" mass="92357">MTGDPFGKPCSANQPPEATKFRSGRRPAGVLLSAPRRVRRGPLPLPLWRLRGICREWSRLAAAGARLRRVDQVLHCAEKSLWRWLLRAWHGIAASRSLQEQAQRPGSSPCSPELAHWILLFWRSTVLGCCPGYRAELEEEARRLGREQRAAAGLLAAARVEDARFLCQRAALAAWRDSAGVRRKRADSHSANDFGSIVALEVWGFRLWLIEAALSLCMSGNLALKLGFESFVQFLVWGGVHVLSSLLKVTGSGVAFVAMAAAAVGLAKLCCDVNFGSAFSLPMEWRPNLSRAPCQPATRSPNSSPGSALPVGRILGLGLGIGVALACRAPRRAGRKMHSRTRAVKTVDASTNPSLVLEPDDSVYQRLPTYDIATEKFYGMPASEQLEQVVGVDIKHRHFEMLPRHVLLESQRVEAKESVMRPAAMSEPMTPFSFVLMDGKWMPYEFVEEHCHSAQLGLTKVARCGGFLQELSHYLAARGLEDVFGFHVLHREHLSGEARGTLETPGRSENELLIRPYSTDLLKSLDASDNRQVMWAWSTGLSPVAVAWPDLSSRVKPMLPVVVFLAMAFAADSASNPASNMVIRGPNGQSMSAEDFQKAKQAHRADPENNSDPSALLGLRRNMGYDVLNGKRGPWRPKKERSASKDTDVDSEALDRVIGRLPNGRAVTLKEYIDAKNFHRANPSAPEPEELQLSGTSYTASVSYKSDVGGVFRLVKNFFQNLPFKGSSFSLPMEWRANLSRVPCQAASRSPNCSPGFAVPVGRMLGLGLGIGAVLAFRAPRRAGRKMHSRTRAVQTVNASTHPSLMLKPDDSVYQRLPTYDIATEKFYGMPASEQEEILL</sequence>
<feature type="region of interest" description="Disordered" evidence="1">
    <location>
        <begin position="583"/>
        <end position="616"/>
    </location>
</feature>
<keyword evidence="3" id="KW-1185">Reference proteome</keyword>
<name>A0A1Q9EYV4_SYMMI</name>
<dbReference type="AlphaFoldDB" id="A0A1Q9EYV4"/>
<protein>
    <submittedName>
        <fullName evidence="2">Uncharacterized protein</fullName>
    </submittedName>
</protein>
<proteinExistence type="predicted"/>
<feature type="compositionally biased region" description="Basic and acidic residues" evidence="1">
    <location>
        <begin position="595"/>
        <end position="607"/>
    </location>
</feature>
<accession>A0A1Q9EYV4</accession>
<gene>
    <name evidence="2" type="ORF">AK812_SmicGene3487</name>
</gene>
<dbReference type="EMBL" id="LSRX01000041">
    <property type="protein sequence ID" value="OLQ12542.1"/>
    <property type="molecule type" value="Genomic_DNA"/>
</dbReference>
<feature type="region of interest" description="Disordered" evidence="1">
    <location>
        <begin position="628"/>
        <end position="648"/>
    </location>
</feature>
<evidence type="ECO:0000313" key="3">
    <source>
        <dbReference type="Proteomes" id="UP000186817"/>
    </source>
</evidence>
<organism evidence="2 3">
    <name type="scientific">Symbiodinium microadriaticum</name>
    <name type="common">Dinoflagellate</name>
    <name type="synonym">Zooxanthella microadriatica</name>
    <dbReference type="NCBI Taxonomy" id="2951"/>
    <lineage>
        <taxon>Eukaryota</taxon>
        <taxon>Sar</taxon>
        <taxon>Alveolata</taxon>
        <taxon>Dinophyceae</taxon>
        <taxon>Suessiales</taxon>
        <taxon>Symbiodiniaceae</taxon>
        <taxon>Symbiodinium</taxon>
    </lineage>
</organism>